<evidence type="ECO:0000259" key="1">
    <source>
        <dbReference type="Pfam" id="PF22513"/>
    </source>
</evidence>
<dbReference type="Gene3D" id="1.10.1220.10">
    <property type="entry name" value="Met repressor-like"/>
    <property type="match status" value="1"/>
</dbReference>
<dbReference type="InterPro" id="IPR010985">
    <property type="entry name" value="Ribbon_hlx_hlx"/>
</dbReference>
<evidence type="ECO:0000313" key="2">
    <source>
        <dbReference type="EMBL" id="WGW12339.1"/>
    </source>
</evidence>
<gene>
    <name evidence="2" type="ORF">LWF01_00805</name>
</gene>
<dbReference type="Proteomes" id="UP001209083">
    <property type="component" value="Chromosome"/>
</dbReference>
<protein>
    <submittedName>
        <fullName evidence="2">Toxin-antitoxin system</fullName>
    </submittedName>
</protein>
<reference evidence="2 3" key="1">
    <citation type="submission" date="2023-05" db="EMBL/GenBank/DDBJ databases">
        <title>Lithophilousrod everest ZFBP1038 complete genpme.</title>
        <authorList>
            <person name="Tian M."/>
        </authorList>
    </citation>
    <scope>NUCLEOTIDE SEQUENCE [LARGE SCALE GENOMIC DNA]</scope>
    <source>
        <strain evidence="2 3">ZFBP1038</strain>
    </source>
</reference>
<keyword evidence="3" id="KW-1185">Reference proteome</keyword>
<proteinExistence type="predicted"/>
<dbReference type="InterPro" id="IPR053853">
    <property type="entry name" value="FitA-like_RHH"/>
</dbReference>
<feature type="domain" description="Antitoxin FitA-like ribbon-helix-helix" evidence="1">
    <location>
        <begin position="2"/>
        <end position="40"/>
    </location>
</feature>
<evidence type="ECO:0000313" key="3">
    <source>
        <dbReference type="Proteomes" id="UP001209083"/>
    </source>
</evidence>
<dbReference type="InterPro" id="IPR013321">
    <property type="entry name" value="Arc_rbn_hlx_hlx"/>
</dbReference>
<dbReference type="SUPFAM" id="SSF47598">
    <property type="entry name" value="Ribbon-helix-helix"/>
    <property type="match status" value="1"/>
</dbReference>
<sequence>MATLTIRDLDENVKGRLRVQAAEHGRSMEAEARVLLAAALSGRRPSRGLGSYIHDQFAEIDGVELETARRDEPARAADLGA</sequence>
<organism evidence="2 3">
    <name type="scientific">Saxibacter everestensis</name>
    <dbReference type="NCBI Taxonomy" id="2909229"/>
    <lineage>
        <taxon>Bacteria</taxon>
        <taxon>Bacillati</taxon>
        <taxon>Actinomycetota</taxon>
        <taxon>Actinomycetes</taxon>
        <taxon>Micrococcales</taxon>
        <taxon>Brevibacteriaceae</taxon>
        <taxon>Saxibacter</taxon>
    </lineage>
</organism>
<name>A0ABY8QVP2_9MICO</name>
<dbReference type="RefSeq" id="WP_349639138.1">
    <property type="nucleotide sequence ID" value="NZ_CP090958.1"/>
</dbReference>
<accession>A0ABY8QVP2</accession>
<dbReference type="Pfam" id="PF22513">
    <property type="entry name" value="FitA-like_RHH"/>
    <property type="match status" value="1"/>
</dbReference>
<dbReference type="EMBL" id="CP090958">
    <property type="protein sequence ID" value="WGW12339.1"/>
    <property type="molecule type" value="Genomic_DNA"/>
</dbReference>